<dbReference type="InterPro" id="IPR002197">
    <property type="entry name" value="HTH_Fis"/>
</dbReference>
<feature type="domain" description="NorR-like AAA+ ATPase lid" evidence="6">
    <location>
        <begin position="68"/>
        <end position="128"/>
    </location>
</feature>
<evidence type="ECO:0000256" key="3">
    <source>
        <dbReference type="ARBA" id="ARBA00023015"/>
    </source>
</evidence>
<dbReference type="AlphaFoldDB" id="A0A7W7W1T8"/>
<keyword evidence="2" id="KW-0067">ATP-binding</keyword>
<dbReference type="Pfam" id="PF02954">
    <property type="entry name" value="HTH_8"/>
    <property type="match status" value="1"/>
</dbReference>
<evidence type="ECO:0000259" key="6">
    <source>
        <dbReference type="Pfam" id="PF25601"/>
    </source>
</evidence>
<dbReference type="InterPro" id="IPR058031">
    <property type="entry name" value="AAA_lid_NorR"/>
</dbReference>
<keyword evidence="8" id="KW-1185">Reference proteome</keyword>
<dbReference type="Gene3D" id="1.10.10.60">
    <property type="entry name" value="Homeodomain-like"/>
    <property type="match status" value="1"/>
</dbReference>
<protein>
    <submittedName>
        <fullName evidence="7">Transcriptional regulator of acetoin/glycerol metabolism</fullName>
    </submittedName>
</protein>
<dbReference type="Gene3D" id="1.10.8.60">
    <property type="match status" value="1"/>
</dbReference>
<reference evidence="7 8" key="1">
    <citation type="submission" date="2020-08" db="EMBL/GenBank/DDBJ databases">
        <title>Sequencing the genomes of 1000 actinobacteria strains.</title>
        <authorList>
            <person name="Klenk H.-P."/>
        </authorList>
    </citation>
    <scope>NUCLEOTIDE SEQUENCE [LARGE SCALE GENOMIC DNA]</scope>
    <source>
        <strain evidence="7 8">DSM 102030</strain>
    </source>
</reference>
<evidence type="ECO:0000256" key="1">
    <source>
        <dbReference type="ARBA" id="ARBA00022741"/>
    </source>
</evidence>
<dbReference type="PRINTS" id="PR01590">
    <property type="entry name" value="HTHFIS"/>
</dbReference>
<gene>
    <name evidence="7" type="ORF">F4561_002152</name>
</gene>
<evidence type="ECO:0000259" key="5">
    <source>
        <dbReference type="Pfam" id="PF02954"/>
    </source>
</evidence>
<dbReference type="EMBL" id="JACHJT010000001">
    <property type="protein sequence ID" value="MBB4931332.1"/>
    <property type="molecule type" value="Genomic_DNA"/>
</dbReference>
<evidence type="ECO:0000313" key="7">
    <source>
        <dbReference type="EMBL" id="MBB4931332.1"/>
    </source>
</evidence>
<dbReference type="SUPFAM" id="SSF46689">
    <property type="entry name" value="Homeodomain-like"/>
    <property type="match status" value="1"/>
</dbReference>
<dbReference type="Proteomes" id="UP000523007">
    <property type="component" value="Unassembled WGS sequence"/>
</dbReference>
<keyword evidence="1" id="KW-0547">Nucleotide-binding</keyword>
<dbReference type="PANTHER" id="PTHR32071">
    <property type="entry name" value="TRANSCRIPTIONAL REGULATORY PROTEIN"/>
    <property type="match status" value="1"/>
</dbReference>
<evidence type="ECO:0000256" key="2">
    <source>
        <dbReference type="ARBA" id="ARBA00022840"/>
    </source>
</evidence>
<feature type="domain" description="DNA binding HTH" evidence="5">
    <location>
        <begin position="134"/>
        <end position="172"/>
    </location>
</feature>
<name>A0A7W7W1T8_9ACTN</name>
<keyword evidence="3" id="KW-0805">Transcription regulation</keyword>
<sequence length="180" mass="19469">MESVHLLPEAAAARTARIMRGRNRWTAMTGMPEIRSGTQRAALAAHCLARVAVEPLRALPGIAQDILARRTGGRLRLTPGAAESLADHPWPGNLRELHMVLGDVAARRTAGDVTVQDLPVAYRRSGRSRRLGPLERAEHDAIAAALHACGGNKTRAAEHLGISRTTLYHRIRTLGITLPP</sequence>
<dbReference type="GO" id="GO:0043565">
    <property type="term" value="F:sequence-specific DNA binding"/>
    <property type="evidence" value="ECO:0007669"/>
    <property type="project" value="InterPro"/>
</dbReference>
<keyword evidence="4" id="KW-0804">Transcription</keyword>
<proteinExistence type="predicted"/>
<evidence type="ECO:0000256" key="4">
    <source>
        <dbReference type="ARBA" id="ARBA00023163"/>
    </source>
</evidence>
<evidence type="ECO:0000313" key="8">
    <source>
        <dbReference type="Proteomes" id="UP000523007"/>
    </source>
</evidence>
<dbReference type="InterPro" id="IPR009057">
    <property type="entry name" value="Homeodomain-like_sf"/>
</dbReference>
<organism evidence="7 8">
    <name type="scientific">Lipingzhangella halophila</name>
    <dbReference type="NCBI Taxonomy" id="1783352"/>
    <lineage>
        <taxon>Bacteria</taxon>
        <taxon>Bacillati</taxon>
        <taxon>Actinomycetota</taxon>
        <taxon>Actinomycetes</taxon>
        <taxon>Streptosporangiales</taxon>
        <taxon>Nocardiopsidaceae</taxon>
        <taxon>Lipingzhangella</taxon>
    </lineage>
</organism>
<accession>A0A7W7W1T8</accession>
<dbReference type="Pfam" id="PF25601">
    <property type="entry name" value="AAA_lid_14"/>
    <property type="match status" value="1"/>
</dbReference>
<comment type="caution">
    <text evidence="7">The sequence shown here is derived from an EMBL/GenBank/DDBJ whole genome shotgun (WGS) entry which is preliminary data.</text>
</comment>